<evidence type="ECO:0000313" key="5">
    <source>
        <dbReference type="Proteomes" id="UP000535511"/>
    </source>
</evidence>
<dbReference type="CDD" id="cd04301">
    <property type="entry name" value="NAT_SF"/>
    <property type="match status" value="1"/>
</dbReference>
<dbReference type="Gene3D" id="3.40.630.30">
    <property type="match status" value="1"/>
</dbReference>
<keyword evidence="2" id="KW-0012">Acyltransferase</keyword>
<dbReference type="Proteomes" id="UP000535511">
    <property type="component" value="Unassembled WGS sequence"/>
</dbReference>
<protein>
    <submittedName>
        <fullName evidence="4">RimJ/RimL family protein N-acetyltransferase</fullName>
    </submittedName>
</protein>
<dbReference type="GO" id="GO:0016747">
    <property type="term" value="F:acyltransferase activity, transferring groups other than amino-acyl groups"/>
    <property type="evidence" value="ECO:0007669"/>
    <property type="project" value="InterPro"/>
</dbReference>
<feature type="domain" description="N-acetyltransferase" evidence="3">
    <location>
        <begin position="8"/>
        <end position="172"/>
    </location>
</feature>
<keyword evidence="1 4" id="KW-0808">Transferase</keyword>
<dbReference type="EMBL" id="JACCBG010000001">
    <property type="protein sequence ID" value="NYD41618.1"/>
    <property type="molecule type" value="Genomic_DNA"/>
</dbReference>
<evidence type="ECO:0000256" key="1">
    <source>
        <dbReference type="ARBA" id="ARBA00022679"/>
    </source>
</evidence>
<dbReference type="PANTHER" id="PTHR43877">
    <property type="entry name" value="AMINOALKYLPHOSPHONATE N-ACETYLTRANSFERASE-RELATED-RELATED"/>
    <property type="match status" value="1"/>
</dbReference>
<dbReference type="PROSITE" id="PS51186">
    <property type="entry name" value="GNAT"/>
    <property type="match status" value="1"/>
</dbReference>
<dbReference type="InterPro" id="IPR016181">
    <property type="entry name" value="Acyl_CoA_acyltransferase"/>
</dbReference>
<evidence type="ECO:0000256" key="2">
    <source>
        <dbReference type="ARBA" id="ARBA00023315"/>
    </source>
</evidence>
<dbReference type="AlphaFoldDB" id="A0A7Y9JAQ7"/>
<organism evidence="4 5">
    <name type="scientific">Nocardioides panaciterrulae</name>
    <dbReference type="NCBI Taxonomy" id="661492"/>
    <lineage>
        <taxon>Bacteria</taxon>
        <taxon>Bacillati</taxon>
        <taxon>Actinomycetota</taxon>
        <taxon>Actinomycetes</taxon>
        <taxon>Propionibacteriales</taxon>
        <taxon>Nocardioidaceae</taxon>
        <taxon>Nocardioides</taxon>
    </lineage>
</organism>
<evidence type="ECO:0000313" key="4">
    <source>
        <dbReference type="EMBL" id="NYD41618.1"/>
    </source>
</evidence>
<dbReference type="PANTHER" id="PTHR43877:SF2">
    <property type="entry name" value="AMINOALKYLPHOSPHONATE N-ACETYLTRANSFERASE-RELATED"/>
    <property type="match status" value="1"/>
</dbReference>
<dbReference type="InterPro" id="IPR000182">
    <property type="entry name" value="GNAT_dom"/>
</dbReference>
<dbReference type="InterPro" id="IPR050832">
    <property type="entry name" value="Bact_Acetyltransf"/>
</dbReference>
<proteinExistence type="predicted"/>
<gene>
    <name evidence="4" type="ORF">BJZ21_001701</name>
</gene>
<dbReference type="RefSeq" id="WP_179663338.1">
    <property type="nucleotide sequence ID" value="NZ_JACCBG010000001.1"/>
</dbReference>
<reference evidence="4 5" key="1">
    <citation type="submission" date="2020-07" db="EMBL/GenBank/DDBJ databases">
        <title>Sequencing the genomes of 1000 actinobacteria strains.</title>
        <authorList>
            <person name="Klenk H.-P."/>
        </authorList>
    </citation>
    <scope>NUCLEOTIDE SEQUENCE [LARGE SCALE GENOMIC DNA]</scope>
    <source>
        <strain evidence="4 5">DSM 21350</strain>
    </source>
</reference>
<keyword evidence="5" id="KW-1185">Reference proteome</keyword>
<dbReference type="Pfam" id="PF00583">
    <property type="entry name" value="Acetyltransf_1"/>
    <property type="match status" value="1"/>
</dbReference>
<accession>A0A7Y9JAQ7</accession>
<dbReference type="SUPFAM" id="SSF55729">
    <property type="entry name" value="Acyl-CoA N-acyltransferases (Nat)"/>
    <property type="match status" value="1"/>
</dbReference>
<name>A0A7Y9JAQ7_9ACTN</name>
<comment type="caution">
    <text evidence="4">The sequence shown here is derived from an EMBL/GenBank/DDBJ whole genome shotgun (WGS) entry which is preliminary data.</text>
</comment>
<sequence>MRLTTERLELEPITADCVDDIVSVVRSNPAFLMLHHGSGERAQLLDREVLKRDIASADADPDLIPLVVRLRETRELVGWAELLVDHPRDRVPWVGLLELHADQHGRGLGREAAQAFLDWARHSGATALRLGVDDGNHSAMVFWTDLGFVPVDRRTRAAPSGPLGVTVLEHAL</sequence>
<evidence type="ECO:0000259" key="3">
    <source>
        <dbReference type="PROSITE" id="PS51186"/>
    </source>
</evidence>